<keyword evidence="4" id="KW-0004">4Fe-4S</keyword>
<dbReference type="GO" id="GO:0045333">
    <property type="term" value="P:cellular respiration"/>
    <property type="evidence" value="ECO:0007669"/>
    <property type="project" value="UniProtKB-ARBA"/>
</dbReference>
<dbReference type="GO" id="GO:0043546">
    <property type="term" value="F:molybdopterin cofactor binding"/>
    <property type="evidence" value="ECO:0007669"/>
    <property type="project" value="InterPro"/>
</dbReference>
<reference evidence="13" key="1">
    <citation type="submission" date="2017-12" db="EMBL/GenBank/DDBJ databases">
        <title>Draft genome sequence of Telmatospirillum siberiense 26-4b1T, an acidotolerant peatland alphaproteobacterium potentially involved in sulfur cycling.</title>
        <authorList>
            <person name="Hausmann B."/>
            <person name="Pjevac P."/>
            <person name="Schreck K."/>
            <person name="Herbold C.W."/>
            <person name="Daims H."/>
            <person name="Wagner M."/>
            <person name="Pester M."/>
            <person name="Loy A."/>
        </authorList>
    </citation>
    <scope>NUCLEOTIDE SEQUENCE [LARGE SCALE GENOMIC DNA]</scope>
    <source>
        <strain evidence="13">26-4b1</strain>
    </source>
</reference>
<dbReference type="Pfam" id="PF00384">
    <property type="entry name" value="Molybdopterin"/>
    <property type="match status" value="1"/>
</dbReference>
<dbReference type="PANTHER" id="PTHR43105:SF9">
    <property type="entry name" value="NADPH-FE(3+) OXIDOREDUCTASE SUBUNIT ALPHA"/>
    <property type="match status" value="1"/>
</dbReference>
<comment type="similarity">
    <text evidence="3">Belongs to the prokaryotic molybdopterin-containing oxidoreductase family. NasA/NapA/NarB subfamily.</text>
</comment>
<dbReference type="Gene3D" id="2.40.40.20">
    <property type="match status" value="1"/>
</dbReference>
<dbReference type="CDD" id="cd02754">
    <property type="entry name" value="MopB_Nitrate-R-NapA-like"/>
    <property type="match status" value="1"/>
</dbReference>
<dbReference type="InterPro" id="IPR009010">
    <property type="entry name" value="Asp_de-COase-like_dom_sf"/>
</dbReference>
<evidence type="ECO:0000256" key="6">
    <source>
        <dbReference type="ARBA" id="ARBA00022723"/>
    </source>
</evidence>
<dbReference type="AlphaFoldDB" id="A0A2N3PMU9"/>
<dbReference type="GO" id="GO:0046872">
    <property type="term" value="F:metal ion binding"/>
    <property type="evidence" value="ECO:0007669"/>
    <property type="project" value="UniProtKB-KW"/>
</dbReference>
<gene>
    <name evidence="12" type="ORF">CWS72_25325</name>
</gene>
<accession>A0A2N3PMU9</accession>
<evidence type="ECO:0000256" key="5">
    <source>
        <dbReference type="ARBA" id="ARBA00022505"/>
    </source>
</evidence>
<dbReference type="GO" id="GO:1990204">
    <property type="term" value="C:oxidoreductase complex"/>
    <property type="evidence" value="ECO:0007669"/>
    <property type="project" value="UniProtKB-ARBA"/>
</dbReference>
<dbReference type="InterPro" id="IPR007419">
    <property type="entry name" value="BFD-like_2Fe2S-bd_dom"/>
</dbReference>
<dbReference type="Pfam" id="PF01568">
    <property type="entry name" value="Molydop_binding"/>
    <property type="match status" value="1"/>
</dbReference>
<dbReference type="SMART" id="SM00926">
    <property type="entry name" value="Molybdop_Fe4S4"/>
    <property type="match status" value="1"/>
</dbReference>
<keyword evidence="5" id="KW-0500">Molybdenum</keyword>
<keyword evidence="9" id="KW-0411">Iron-sulfur</keyword>
<evidence type="ECO:0000256" key="4">
    <source>
        <dbReference type="ARBA" id="ARBA00022485"/>
    </source>
</evidence>
<evidence type="ECO:0000313" key="13">
    <source>
        <dbReference type="Proteomes" id="UP000233293"/>
    </source>
</evidence>
<dbReference type="EMBL" id="PIUM01000046">
    <property type="protein sequence ID" value="PKU21724.1"/>
    <property type="molecule type" value="Genomic_DNA"/>
</dbReference>
<dbReference type="Proteomes" id="UP000233293">
    <property type="component" value="Unassembled WGS sequence"/>
</dbReference>
<evidence type="ECO:0000256" key="10">
    <source>
        <dbReference type="ARBA" id="ARBA00023063"/>
    </source>
</evidence>
<protein>
    <submittedName>
        <fullName evidence="12">Nitrate reductase</fullName>
    </submittedName>
</protein>
<proteinExistence type="inferred from homology"/>
<sequence>MVMADAIRTTCPYCGVGCGVLATPAADGLTVAGDPTHPANFGRLCVKGAALGETVGLEGRLLHPILHGRRVDWNTALDRLADEFSQAIARHGADSVAFYVSGQLLTEDYYVANKLMKGFIGSANIDTNSRLCMSSSVAGHQRAFGADTVPGCYADLDEADLVVLVGSNAAWCHPVLFQRLQAARAQRPEMRLVVIDPRRTATAEAADLHLALKPGSDVALFNGLLRHLSAAGCADHDFLSAHCAGSVEALAEAGLEPGPPAEACDLDPGDLVRFYDWFAATEKTVTVFSQGVNQSSAGTDKVNAIINCHLLTGRIGRPGMGPLSFTGQPNAMGGREVGGLANQLAAHMGFDETSRDRVGRFWRAPAMALRPGLKAVDLFRAVEQGRIKALWIMATNPAVSLPDANLVRQALDHCAFVAVSDCMADTDTTRRAHLLLPALTWAEKDGTVTNSERRISRQRPVLPVPGEARPDWWMICRLAERLGFREAFAYGGPSDIFAEHARLSAFENDGARDFDIGALAGIDYDLLAPVQWPVRADASGTGRLFGQGGFFHGDGRARLVAVRNRPPASELSPARPLALNTGRTRDQWHTMTRTGKAPRLAAHAPEPWLAMHPADAARLDIDDGATVRVESDYGRALLRVTLDSTQRAGEVFAPMHWNDQFAGQAVIGKLLASNTDPLSGQPELKFGAVRVDPVPLAWEAVLLSRRPVTDWPADIIWSRAAGEGHHIHRLAGVKRIENWAAWCLRHLGEGVWLDYQDRRIGLYRAAKIDDERLDALLFVAAPGRRPDPASLSALFTGPAPRRRIELLAGGGIAGDDRGPIICACHQIGRKTILDAITGQGLGSIADIGTALRAGTNCGSCVPELQNLLGLARP</sequence>
<keyword evidence="13" id="KW-1185">Reference proteome</keyword>
<dbReference type="SUPFAM" id="SSF53706">
    <property type="entry name" value="Formate dehydrogenase/DMSO reductase, domains 1-3"/>
    <property type="match status" value="1"/>
</dbReference>
<dbReference type="InterPro" id="IPR027467">
    <property type="entry name" value="MopterinOxRdtase_cofactor_BS"/>
</dbReference>
<dbReference type="InterPro" id="IPR041957">
    <property type="entry name" value="CT_Nitrate-R-NapA-like"/>
</dbReference>
<dbReference type="CDD" id="cd02791">
    <property type="entry name" value="MopB_CT_Nitrate-R-NapA-like"/>
    <property type="match status" value="1"/>
</dbReference>
<dbReference type="GO" id="GO:0016491">
    <property type="term" value="F:oxidoreductase activity"/>
    <property type="evidence" value="ECO:0007669"/>
    <property type="project" value="UniProtKB-KW"/>
</dbReference>
<evidence type="ECO:0000256" key="8">
    <source>
        <dbReference type="ARBA" id="ARBA00023004"/>
    </source>
</evidence>
<dbReference type="Gene3D" id="3.40.50.740">
    <property type="match status" value="1"/>
</dbReference>
<dbReference type="OrthoDB" id="9803192at2"/>
<evidence type="ECO:0000256" key="3">
    <source>
        <dbReference type="ARBA" id="ARBA00008747"/>
    </source>
</evidence>
<keyword evidence="6" id="KW-0479">Metal-binding</keyword>
<feature type="domain" description="4Fe-4S Mo/W bis-MGD-type" evidence="11">
    <location>
        <begin position="4"/>
        <end position="59"/>
    </location>
</feature>
<dbReference type="PROSITE" id="PS00551">
    <property type="entry name" value="MOLYBDOPTERIN_PROK_1"/>
    <property type="match status" value="1"/>
</dbReference>
<dbReference type="InterPro" id="IPR041854">
    <property type="entry name" value="BFD-like_2Fe2S-bd_dom_sf"/>
</dbReference>
<evidence type="ECO:0000256" key="2">
    <source>
        <dbReference type="ARBA" id="ARBA00001966"/>
    </source>
</evidence>
<dbReference type="InterPro" id="IPR006963">
    <property type="entry name" value="Mopterin_OxRdtase_4Fe-4S_dom"/>
</dbReference>
<comment type="caution">
    <text evidence="12">The sequence shown here is derived from an EMBL/GenBank/DDBJ whole genome shotgun (WGS) entry which is preliminary data.</text>
</comment>
<dbReference type="GO" id="GO:0051539">
    <property type="term" value="F:4 iron, 4 sulfur cluster binding"/>
    <property type="evidence" value="ECO:0007669"/>
    <property type="project" value="UniProtKB-KW"/>
</dbReference>
<dbReference type="GO" id="GO:0042128">
    <property type="term" value="P:nitrate assimilation"/>
    <property type="evidence" value="ECO:0007669"/>
    <property type="project" value="UniProtKB-KW"/>
</dbReference>
<dbReference type="GO" id="GO:0016020">
    <property type="term" value="C:membrane"/>
    <property type="evidence" value="ECO:0007669"/>
    <property type="project" value="TreeGrafter"/>
</dbReference>
<evidence type="ECO:0000256" key="7">
    <source>
        <dbReference type="ARBA" id="ARBA00023002"/>
    </source>
</evidence>
<evidence type="ECO:0000256" key="9">
    <source>
        <dbReference type="ARBA" id="ARBA00023014"/>
    </source>
</evidence>
<dbReference type="InterPro" id="IPR006657">
    <property type="entry name" value="MoPterin_dinucl-bd_dom"/>
</dbReference>
<dbReference type="Gene3D" id="2.20.25.90">
    <property type="entry name" value="ADC-like domains"/>
    <property type="match status" value="1"/>
</dbReference>
<organism evidence="12 13">
    <name type="scientific">Telmatospirillum siberiense</name>
    <dbReference type="NCBI Taxonomy" id="382514"/>
    <lineage>
        <taxon>Bacteria</taxon>
        <taxon>Pseudomonadati</taxon>
        <taxon>Pseudomonadota</taxon>
        <taxon>Alphaproteobacteria</taxon>
        <taxon>Rhodospirillales</taxon>
        <taxon>Rhodospirillaceae</taxon>
        <taxon>Telmatospirillum</taxon>
    </lineage>
</organism>
<evidence type="ECO:0000256" key="1">
    <source>
        <dbReference type="ARBA" id="ARBA00001942"/>
    </source>
</evidence>
<name>A0A2N3PMU9_9PROT</name>
<dbReference type="InterPro" id="IPR050123">
    <property type="entry name" value="Prok_molybdopt-oxidoreductase"/>
</dbReference>
<evidence type="ECO:0000313" key="12">
    <source>
        <dbReference type="EMBL" id="PKU21724.1"/>
    </source>
</evidence>
<dbReference type="PANTHER" id="PTHR43105">
    <property type="entry name" value="RESPIRATORY NITRATE REDUCTASE"/>
    <property type="match status" value="1"/>
</dbReference>
<dbReference type="SUPFAM" id="SSF50692">
    <property type="entry name" value="ADC-like"/>
    <property type="match status" value="1"/>
</dbReference>
<keyword evidence="7" id="KW-0560">Oxidoreductase</keyword>
<comment type="cofactor">
    <cofactor evidence="2">
        <name>[4Fe-4S] cluster</name>
        <dbReference type="ChEBI" id="CHEBI:49883"/>
    </cofactor>
</comment>
<dbReference type="Gene3D" id="3.40.228.10">
    <property type="entry name" value="Dimethylsulfoxide Reductase, domain 2"/>
    <property type="match status" value="1"/>
</dbReference>
<dbReference type="Pfam" id="PF04324">
    <property type="entry name" value="Fer2_BFD"/>
    <property type="match status" value="1"/>
</dbReference>
<keyword evidence="8" id="KW-0408">Iron</keyword>
<comment type="cofactor">
    <cofactor evidence="1">
        <name>Mo-bis(molybdopterin guanine dinucleotide)</name>
        <dbReference type="ChEBI" id="CHEBI:60539"/>
    </cofactor>
</comment>
<dbReference type="PROSITE" id="PS51669">
    <property type="entry name" value="4FE4S_MOW_BIS_MGD"/>
    <property type="match status" value="1"/>
</dbReference>
<dbReference type="Gene3D" id="1.10.10.1100">
    <property type="entry name" value="BFD-like [2Fe-2S]-binding domain"/>
    <property type="match status" value="1"/>
</dbReference>
<keyword evidence="10" id="KW-0534">Nitrate assimilation</keyword>
<evidence type="ECO:0000259" key="11">
    <source>
        <dbReference type="PROSITE" id="PS51669"/>
    </source>
</evidence>
<dbReference type="InterPro" id="IPR006656">
    <property type="entry name" value="Mopterin_OxRdtase"/>
</dbReference>
<dbReference type="Pfam" id="PF04879">
    <property type="entry name" value="Molybdop_Fe4S4"/>
    <property type="match status" value="1"/>
</dbReference>